<keyword evidence="2" id="KW-1133">Transmembrane helix</keyword>
<proteinExistence type="predicted"/>
<dbReference type="EMBL" id="PUIV01000002">
    <property type="protein sequence ID" value="PWB95550.1"/>
    <property type="molecule type" value="Genomic_DNA"/>
</dbReference>
<dbReference type="GO" id="GO:0005975">
    <property type="term" value="P:carbohydrate metabolic process"/>
    <property type="evidence" value="ECO:0007669"/>
    <property type="project" value="InterPro"/>
</dbReference>
<feature type="region of interest" description="Disordered" evidence="1">
    <location>
        <begin position="1"/>
        <end position="22"/>
    </location>
</feature>
<dbReference type="AlphaFoldDB" id="A0A2U1SVB5"/>
<feature type="transmembrane region" description="Helical" evidence="2">
    <location>
        <begin position="27"/>
        <end position="47"/>
    </location>
</feature>
<reference evidence="3 4" key="1">
    <citation type="journal article" date="2018" name="Appl. Microbiol. Biotechnol.">
        <title>Co-cultivation of the strictly anaerobic methanogen Methanosarcina barkeri with aerobic methanotrophs in an oxygen-limited membrane bioreactor.</title>
        <authorList>
            <person name="In 't Zandt M.H."/>
            <person name="van den Bosch T.J.M."/>
            <person name="Rijkers R."/>
            <person name="van Kessel M.A.H.J."/>
            <person name="Jetten M.S.M."/>
            <person name="Welte C.U."/>
        </authorList>
    </citation>
    <scope>NUCLEOTIDE SEQUENCE [LARGE SCALE GENOMIC DNA]</scope>
    <source>
        <strain evidence="3 4">DSM 17706</strain>
    </source>
</reference>
<evidence type="ECO:0000313" key="3">
    <source>
        <dbReference type="EMBL" id="PWB95550.1"/>
    </source>
</evidence>
<comment type="caution">
    <text evidence="3">The sequence shown here is derived from an EMBL/GenBank/DDBJ whole genome shotgun (WGS) entry which is preliminary data.</text>
</comment>
<gene>
    <name evidence="3" type="ORF">C5689_03010</name>
</gene>
<name>A0A2U1SVB5_METSR</name>
<dbReference type="Gene3D" id="3.20.20.370">
    <property type="entry name" value="Glycoside hydrolase/deacetylase"/>
    <property type="match status" value="1"/>
</dbReference>
<dbReference type="InterPro" id="IPR006837">
    <property type="entry name" value="Divergent_DAC"/>
</dbReference>
<keyword evidence="2" id="KW-0472">Membrane</keyword>
<organism evidence="3 4">
    <name type="scientific">Methylosinus sporium</name>
    <dbReference type="NCBI Taxonomy" id="428"/>
    <lineage>
        <taxon>Bacteria</taxon>
        <taxon>Pseudomonadati</taxon>
        <taxon>Pseudomonadota</taxon>
        <taxon>Alphaproteobacteria</taxon>
        <taxon>Hyphomicrobiales</taxon>
        <taxon>Methylocystaceae</taxon>
        <taxon>Methylosinus</taxon>
    </lineage>
</organism>
<feature type="region of interest" description="Disordered" evidence="1">
    <location>
        <begin position="65"/>
        <end position="84"/>
    </location>
</feature>
<dbReference type="Proteomes" id="UP000245137">
    <property type="component" value="Unassembled WGS sequence"/>
</dbReference>
<sequence>MTDELNAPLGLNAPLEPRPAPRRRGRAVVFAAALLGGACLAAFAPTMRDPQAGRPVAVARIETVEPPAPASPPAEHVATESDKRADEIADIEKRSGVKITRIGGAEAPGALVIRLDEQHTALAPAPDKRVMEKGRHGPLPKIGAGGEKPMEIYARPAAISARLPAGAPRVALVVGGVGLNAQLTASAIDELPGAVTLALAPYGADPESVAAKARDRGHEILLQAPMEPYDYPRENPGPHTLLTTRGAGLDDLRWLMSRFSGYIGVVNYLGAQFTADETALTPTLTDIAGRGLLFLDDGTSPRSLVASLAPRLALTAARADVAIDAGASGEAVEKALTQIEALARRNGQAIIVAGALPRTMARLARFARELERKGIALVPLSALASRVEDKEARAGKWK</sequence>
<dbReference type="OrthoDB" id="9784811at2"/>
<accession>A0A2U1SVB5</accession>
<dbReference type="SUPFAM" id="SSF88713">
    <property type="entry name" value="Glycoside hydrolase/deacetylase"/>
    <property type="match status" value="1"/>
</dbReference>
<evidence type="ECO:0000313" key="4">
    <source>
        <dbReference type="Proteomes" id="UP000245137"/>
    </source>
</evidence>
<dbReference type="InterPro" id="IPR011330">
    <property type="entry name" value="Glyco_hydro/deAcase_b/a-brl"/>
</dbReference>
<dbReference type="PANTHER" id="PTHR30105">
    <property type="entry name" value="UNCHARACTERIZED YIBQ-RELATED"/>
    <property type="match status" value="1"/>
</dbReference>
<dbReference type="PANTHER" id="PTHR30105:SF2">
    <property type="entry name" value="DIVERGENT POLYSACCHARIDE DEACETYLASE SUPERFAMILY"/>
    <property type="match status" value="1"/>
</dbReference>
<dbReference type="CDD" id="cd10936">
    <property type="entry name" value="CE4_DAC2"/>
    <property type="match status" value="1"/>
</dbReference>
<evidence type="ECO:0000256" key="1">
    <source>
        <dbReference type="SAM" id="MobiDB-lite"/>
    </source>
</evidence>
<protein>
    <recommendedName>
        <fullName evidence="5">Divergent polysaccharide deacetylase family protein</fullName>
    </recommendedName>
</protein>
<keyword evidence="2" id="KW-0812">Transmembrane</keyword>
<evidence type="ECO:0008006" key="5">
    <source>
        <dbReference type="Google" id="ProtNLM"/>
    </source>
</evidence>
<evidence type="ECO:0000256" key="2">
    <source>
        <dbReference type="SAM" id="Phobius"/>
    </source>
</evidence>
<dbReference type="RefSeq" id="WP_108915835.1">
    <property type="nucleotide sequence ID" value="NZ_BGJY01000001.1"/>
</dbReference>
<keyword evidence="4" id="KW-1185">Reference proteome</keyword>
<dbReference type="Pfam" id="PF04748">
    <property type="entry name" value="Polysacc_deac_2"/>
    <property type="match status" value="1"/>
</dbReference>